<dbReference type="PANTHER" id="PTHR21096:SF0">
    <property type="entry name" value="PROTEIN FAM136A"/>
    <property type="match status" value="1"/>
</dbReference>
<comment type="similarity">
    <text evidence="1">Belongs to the FAM136 family.</text>
</comment>
<dbReference type="SMART" id="SM00499">
    <property type="entry name" value="AAI"/>
    <property type="match status" value="1"/>
</dbReference>
<sequence length="296" mass="33317">MNLRVQQTGAECNSFTGGHQPEPSGQCCDAYRAVRSQLKTRAERREYCSCAHSVIAQYPDSAARIPRIDSLPGKCGVPFLFSGDPKFDCNTNGGNLYVLRSSTHLIIGEIKSLRARNFALASVPEGTENVSTKFNFSEGKTEMDAIAAAQERLMQERLKHKIDQINSAAQTQLEPVHHHINFTLQKAYFKCAYECFDRRRKQEDIGMCTENCSVPVLTAHHMVEDEMARFQEKLNRSLMVCRDKFETAKLQKTGTDPIVDLESCVDQSVQENINSLPFLVQKMKTSLSINNQSDNQ</sequence>
<evidence type="ECO:0000256" key="1">
    <source>
        <dbReference type="ARBA" id="ARBA00009952"/>
    </source>
</evidence>
<gene>
    <name evidence="3" type="ORF">DCAR_027517</name>
</gene>
<organism evidence="3">
    <name type="scientific">Daucus carota subsp. sativus</name>
    <name type="common">Carrot</name>
    <dbReference type="NCBI Taxonomy" id="79200"/>
    <lineage>
        <taxon>Eukaryota</taxon>
        <taxon>Viridiplantae</taxon>
        <taxon>Streptophyta</taxon>
        <taxon>Embryophyta</taxon>
        <taxon>Tracheophyta</taxon>
        <taxon>Spermatophyta</taxon>
        <taxon>Magnoliopsida</taxon>
        <taxon>eudicotyledons</taxon>
        <taxon>Gunneridae</taxon>
        <taxon>Pentapetalae</taxon>
        <taxon>asterids</taxon>
        <taxon>campanulids</taxon>
        <taxon>Apiales</taxon>
        <taxon>Apiaceae</taxon>
        <taxon>Apioideae</taxon>
        <taxon>Scandiceae</taxon>
        <taxon>Daucinae</taxon>
        <taxon>Daucus</taxon>
        <taxon>Daucus sect. Daucus</taxon>
    </lineage>
</organism>
<dbReference type="SUPFAM" id="SSF47699">
    <property type="entry name" value="Bifunctional inhibitor/lipid-transfer protein/seed storage 2S albumin"/>
    <property type="match status" value="1"/>
</dbReference>
<name>A0A175YPJ8_DAUCS</name>
<dbReference type="Pfam" id="PF05811">
    <property type="entry name" value="DUF842"/>
    <property type="match status" value="1"/>
</dbReference>
<protein>
    <recommendedName>
        <fullName evidence="2">Bifunctional inhibitor/plant lipid transfer protein/seed storage helical domain-containing protein</fullName>
    </recommendedName>
</protein>
<evidence type="ECO:0000259" key="2">
    <source>
        <dbReference type="SMART" id="SM00499"/>
    </source>
</evidence>
<dbReference type="CDD" id="cd01960">
    <property type="entry name" value="nsLTP1"/>
    <property type="match status" value="1"/>
</dbReference>
<reference evidence="3" key="1">
    <citation type="journal article" date="2016" name="Nat. Genet.">
        <title>A high-quality carrot genome assembly provides new insights into carotenoid accumulation and asterid genome evolution.</title>
        <authorList>
            <person name="Iorizzo M."/>
            <person name="Ellison S."/>
            <person name="Senalik D."/>
            <person name="Zeng P."/>
            <person name="Satapoomin P."/>
            <person name="Huang J."/>
            <person name="Bowman M."/>
            <person name="Iovene M."/>
            <person name="Sanseverino W."/>
            <person name="Cavagnaro P."/>
            <person name="Yildiz M."/>
            <person name="Macko-Podgorni A."/>
            <person name="Moranska E."/>
            <person name="Grzebelus E."/>
            <person name="Grzebelus D."/>
            <person name="Ashrafi H."/>
            <person name="Zheng Z."/>
            <person name="Cheng S."/>
            <person name="Spooner D."/>
            <person name="Van Deynze A."/>
            <person name="Simon P."/>
        </authorList>
    </citation>
    <scope>NUCLEOTIDE SEQUENCE [LARGE SCALE GENOMIC DNA]</scope>
    <source>
        <tissue evidence="3">Leaf</tissue>
    </source>
</reference>
<dbReference type="GO" id="GO:0005737">
    <property type="term" value="C:cytoplasm"/>
    <property type="evidence" value="ECO:0007669"/>
    <property type="project" value="TreeGrafter"/>
</dbReference>
<dbReference type="InterPro" id="IPR036312">
    <property type="entry name" value="Bifun_inhib/LTP/seed_sf"/>
</dbReference>
<accession>A0A175YPJ8</accession>
<dbReference type="EMBL" id="LNRQ01000008">
    <property type="protein sequence ID" value="KZM85061.1"/>
    <property type="molecule type" value="Genomic_DNA"/>
</dbReference>
<dbReference type="InterPro" id="IPR008560">
    <property type="entry name" value="DUF842_euk"/>
</dbReference>
<feature type="domain" description="Bifunctional inhibitor/plant lipid transfer protein/seed storage helical" evidence="2">
    <location>
        <begin position="12"/>
        <end position="89"/>
    </location>
</feature>
<dbReference type="Gramene" id="KZM85061">
    <property type="protein sequence ID" value="KZM85061"/>
    <property type="gene ID" value="DCAR_027517"/>
</dbReference>
<dbReference type="AlphaFoldDB" id="A0A175YPJ8"/>
<dbReference type="Pfam" id="PF00234">
    <property type="entry name" value="Tryp_alpha_amyl"/>
    <property type="match status" value="1"/>
</dbReference>
<dbReference type="PANTHER" id="PTHR21096">
    <property type="entry name" value="PROTEIN FAM136A"/>
    <property type="match status" value="1"/>
</dbReference>
<dbReference type="Gene3D" id="1.10.110.10">
    <property type="entry name" value="Plant lipid-transfer and hydrophobic proteins"/>
    <property type="match status" value="1"/>
</dbReference>
<evidence type="ECO:0000313" key="3">
    <source>
        <dbReference type="EMBL" id="KZM85061.1"/>
    </source>
</evidence>
<dbReference type="InterPro" id="IPR016140">
    <property type="entry name" value="Bifunc_inhib/LTP/seed_store"/>
</dbReference>
<comment type="caution">
    <text evidence="3">The sequence shown here is derived from an EMBL/GenBank/DDBJ whole genome shotgun (WGS) entry which is preliminary data.</text>
</comment>
<proteinExistence type="inferred from homology"/>